<reference evidence="1" key="2">
    <citation type="journal article" date="2020" name="Microorganisms">
        <title>Osmotic Adaptation and Compatible Solute Biosynthesis of Phototrophic Bacteria as Revealed from Genome Analyses.</title>
        <authorList>
            <person name="Imhoff J.F."/>
            <person name="Rahn T."/>
            <person name="Kunzel S."/>
            <person name="Keller A."/>
            <person name="Neulinger S.C."/>
        </authorList>
    </citation>
    <scope>NUCLEOTIDE SEQUENCE</scope>
    <source>
        <strain evidence="1">IM 151</strain>
    </source>
</reference>
<keyword evidence="2" id="KW-1185">Reference proteome</keyword>
<dbReference type="InterPro" id="IPR023198">
    <property type="entry name" value="PGP-like_dom2"/>
</dbReference>
<sequence>MSATYAAALFDMDGLLLDTERTIMASWLRCARERGVTLAEAHYLQIVGLSTAESDALLIGCFSDERCFAEVRERVAQELEQRHAQPGSGCKPGAAALLEALARHGVPCAVASSSAQAEIDARLRAAGLRQHFSAIAGGDEVARGKPDPAVYTLAAQRLGVPAARCIAFEDSRNGAHAALAAGADVVVVPDLVPPGAELAARCVVVLDSLEQALDHLPRWFATAPAAIRATCP</sequence>
<name>A0ABS1DW77_RUBGE</name>
<dbReference type="NCBIfam" id="TIGR01509">
    <property type="entry name" value="HAD-SF-IA-v3"/>
    <property type="match status" value="1"/>
</dbReference>
<gene>
    <name evidence="1" type="ORF">CKO43_10630</name>
</gene>
<dbReference type="InterPro" id="IPR041492">
    <property type="entry name" value="HAD_2"/>
</dbReference>
<reference evidence="1" key="1">
    <citation type="submission" date="2017-08" db="EMBL/GenBank/DDBJ databases">
        <authorList>
            <person name="Imhoff J.F."/>
            <person name="Rahn T."/>
            <person name="Kuenzel S."/>
            <person name="Neulinger S.C."/>
        </authorList>
    </citation>
    <scope>NUCLEOTIDE SEQUENCE</scope>
    <source>
        <strain evidence="1">IM 151</strain>
    </source>
</reference>
<evidence type="ECO:0008006" key="3">
    <source>
        <dbReference type="Google" id="ProtNLM"/>
    </source>
</evidence>
<dbReference type="SFLD" id="SFLDG01135">
    <property type="entry name" value="C1.5.6:_HAD__Beta-PGM__Phospha"/>
    <property type="match status" value="1"/>
</dbReference>
<dbReference type="InterPro" id="IPR023214">
    <property type="entry name" value="HAD_sf"/>
</dbReference>
<dbReference type="InterPro" id="IPR036412">
    <property type="entry name" value="HAD-like_sf"/>
</dbReference>
<dbReference type="Pfam" id="PF13419">
    <property type="entry name" value="HAD_2"/>
    <property type="match status" value="1"/>
</dbReference>
<evidence type="ECO:0000313" key="2">
    <source>
        <dbReference type="Proteomes" id="UP001041814"/>
    </source>
</evidence>
<dbReference type="PANTHER" id="PTHR18901:SF38">
    <property type="entry name" value="PSEUDOURIDINE-5'-PHOSPHATASE"/>
    <property type="match status" value="1"/>
</dbReference>
<evidence type="ECO:0000313" key="1">
    <source>
        <dbReference type="EMBL" id="MBK1713235.1"/>
    </source>
</evidence>
<dbReference type="InterPro" id="IPR006439">
    <property type="entry name" value="HAD-SF_hydro_IA"/>
</dbReference>
<dbReference type="EMBL" id="NRRU01000033">
    <property type="protein sequence ID" value="MBK1713235.1"/>
    <property type="molecule type" value="Genomic_DNA"/>
</dbReference>
<dbReference type="Gene3D" id="1.10.150.240">
    <property type="entry name" value="Putative phosphatase, domain 2"/>
    <property type="match status" value="1"/>
</dbReference>
<dbReference type="SFLD" id="SFLDS00003">
    <property type="entry name" value="Haloacid_Dehalogenase"/>
    <property type="match status" value="1"/>
</dbReference>
<dbReference type="RefSeq" id="WP_200378623.1">
    <property type="nucleotide sequence ID" value="NZ_NRRU01000033.1"/>
</dbReference>
<protein>
    <recommendedName>
        <fullName evidence="3">HAD superfamily hydrolase (TIGR01509 family)</fullName>
    </recommendedName>
</protein>
<accession>A0ABS1DW77</accession>
<proteinExistence type="predicted"/>
<dbReference type="PRINTS" id="PR00413">
    <property type="entry name" value="HADHALOGNASE"/>
</dbReference>
<dbReference type="PANTHER" id="PTHR18901">
    <property type="entry name" value="2-DEOXYGLUCOSE-6-PHOSPHATE PHOSPHATASE 2"/>
    <property type="match status" value="1"/>
</dbReference>
<dbReference type="Proteomes" id="UP001041814">
    <property type="component" value="Unassembled WGS sequence"/>
</dbReference>
<organism evidence="1 2">
    <name type="scientific">Rubrivivax gelatinosus</name>
    <name type="common">Rhodocyclus gelatinosus</name>
    <name type="synonym">Rhodopseudomonas gelatinosa</name>
    <dbReference type="NCBI Taxonomy" id="28068"/>
    <lineage>
        <taxon>Bacteria</taxon>
        <taxon>Pseudomonadati</taxon>
        <taxon>Pseudomonadota</taxon>
        <taxon>Betaproteobacteria</taxon>
        <taxon>Burkholderiales</taxon>
        <taxon>Sphaerotilaceae</taxon>
        <taxon>Rubrivivax</taxon>
    </lineage>
</organism>
<dbReference type="SUPFAM" id="SSF56784">
    <property type="entry name" value="HAD-like"/>
    <property type="match status" value="1"/>
</dbReference>
<dbReference type="Gene3D" id="3.40.50.1000">
    <property type="entry name" value="HAD superfamily/HAD-like"/>
    <property type="match status" value="1"/>
</dbReference>
<comment type="caution">
    <text evidence="1">The sequence shown here is derived from an EMBL/GenBank/DDBJ whole genome shotgun (WGS) entry which is preliminary data.</text>
</comment>
<dbReference type="SFLD" id="SFLDG01129">
    <property type="entry name" value="C1.5:_HAD__Beta-PGM__Phosphata"/>
    <property type="match status" value="1"/>
</dbReference>